<evidence type="ECO:0000256" key="4">
    <source>
        <dbReference type="ARBA" id="ARBA00023136"/>
    </source>
</evidence>
<reference evidence="7" key="1">
    <citation type="journal article" date="2019" name="Int. J. Syst. Evol. Microbiol.">
        <title>The Global Catalogue of Microorganisms (GCM) 10K type strain sequencing project: providing services to taxonomists for standard genome sequencing and annotation.</title>
        <authorList>
            <consortium name="The Broad Institute Genomics Platform"/>
            <consortium name="The Broad Institute Genome Sequencing Center for Infectious Disease"/>
            <person name="Wu L."/>
            <person name="Ma J."/>
        </authorList>
    </citation>
    <scope>NUCLEOTIDE SEQUENCE [LARGE SCALE GENOMIC DNA]</scope>
    <source>
        <strain evidence="7">JCM 17214</strain>
    </source>
</reference>
<evidence type="ECO:0000313" key="7">
    <source>
        <dbReference type="Proteomes" id="UP001499909"/>
    </source>
</evidence>
<organism evidence="6 7">
    <name type="scientific">Hymenobacter algoricola</name>
    <dbReference type="NCBI Taxonomy" id="486267"/>
    <lineage>
        <taxon>Bacteria</taxon>
        <taxon>Pseudomonadati</taxon>
        <taxon>Bacteroidota</taxon>
        <taxon>Cytophagia</taxon>
        <taxon>Cytophagales</taxon>
        <taxon>Hymenobacteraceae</taxon>
        <taxon>Hymenobacter</taxon>
    </lineage>
</organism>
<gene>
    <name evidence="6" type="ORF">GCM10022406_09630</name>
</gene>
<keyword evidence="5" id="KW-0732">Signal</keyword>
<feature type="signal peptide" evidence="5">
    <location>
        <begin position="1"/>
        <end position="24"/>
    </location>
</feature>
<dbReference type="Pfam" id="PF06977">
    <property type="entry name" value="SdiA-regulated"/>
    <property type="match status" value="1"/>
</dbReference>
<comment type="caution">
    <text evidence="6">The sequence shown here is derived from an EMBL/GenBank/DDBJ whole genome shotgun (WGS) entry which is preliminary data.</text>
</comment>
<evidence type="ECO:0000256" key="2">
    <source>
        <dbReference type="ARBA" id="ARBA00009852"/>
    </source>
</evidence>
<accession>A0ABP7MLD4</accession>
<sequence>MTPALFLLLLLLLPAAAARRPASAAAYDLLHPAMTYRMPTALRELSGICVLPKQRVACVEDQTGTIYVYNLSTRRIEQTIPFGPQGDYEDVAQIGQDWFVLRSDGTLFKRSAGRTTTYATGLDQANEPEGLAYNAAGKALLVACKGAAGVGSPDQLRAVYRLDPGTFRHGLKPAYVLNVAQLTAANVAVNRFAPSAVAVHPKTGHVFVAAASGNALVELDAQGRVLHVEKLPRNLFPQPEGLSFAPNGDLYISSEAGNTKTALIQVFTFRATP</sequence>
<comment type="similarity">
    <text evidence="2">Belongs to the YjiK family.</text>
</comment>
<evidence type="ECO:0000256" key="5">
    <source>
        <dbReference type="SAM" id="SignalP"/>
    </source>
</evidence>
<feature type="chain" id="PRO_5046650541" description="SMP-30/Gluconolactonase/LRE-like region domain-containing protein" evidence="5">
    <location>
        <begin position="25"/>
        <end position="273"/>
    </location>
</feature>
<evidence type="ECO:0008006" key="8">
    <source>
        <dbReference type="Google" id="ProtNLM"/>
    </source>
</evidence>
<evidence type="ECO:0000256" key="1">
    <source>
        <dbReference type="ARBA" id="ARBA00004236"/>
    </source>
</evidence>
<proteinExistence type="inferred from homology"/>
<dbReference type="InterPro" id="IPR009722">
    <property type="entry name" value="YjiK/CarP"/>
</dbReference>
<evidence type="ECO:0000256" key="3">
    <source>
        <dbReference type="ARBA" id="ARBA00022475"/>
    </source>
</evidence>
<dbReference type="InterPro" id="IPR011042">
    <property type="entry name" value="6-blade_b-propeller_TolB-like"/>
</dbReference>
<comment type="subcellular location">
    <subcellularLocation>
        <location evidence="1">Cell membrane</location>
    </subcellularLocation>
</comment>
<evidence type="ECO:0000313" key="6">
    <source>
        <dbReference type="EMBL" id="GAA3925750.1"/>
    </source>
</evidence>
<protein>
    <recommendedName>
        <fullName evidence="8">SMP-30/Gluconolactonase/LRE-like region domain-containing protein</fullName>
    </recommendedName>
</protein>
<keyword evidence="4" id="KW-0472">Membrane</keyword>
<dbReference type="RefSeq" id="WP_345110835.1">
    <property type="nucleotide sequence ID" value="NZ_BAABDH010000016.1"/>
</dbReference>
<dbReference type="Proteomes" id="UP001499909">
    <property type="component" value="Unassembled WGS sequence"/>
</dbReference>
<dbReference type="SUPFAM" id="SSF101898">
    <property type="entry name" value="NHL repeat"/>
    <property type="match status" value="1"/>
</dbReference>
<dbReference type="EMBL" id="BAABDH010000016">
    <property type="protein sequence ID" value="GAA3925750.1"/>
    <property type="molecule type" value="Genomic_DNA"/>
</dbReference>
<keyword evidence="7" id="KW-1185">Reference proteome</keyword>
<keyword evidence="3" id="KW-1003">Cell membrane</keyword>
<name>A0ABP7MLD4_9BACT</name>
<dbReference type="Gene3D" id="2.120.10.30">
    <property type="entry name" value="TolB, C-terminal domain"/>
    <property type="match status" value="1"/>
</dbReference>